<evidence type="ECO:0000313" key="2">
    <source>
        <dbReference type="EMBL" id="MFC6238207.1"/>
    </source>
</evidence>
<gene>
    <name evidence="2" type="ORF">ACFQGU_09980</name>
</gene>
<feature type="transmembrane region" description="Helical" evidence="1">
    <location>
        <begin position="253"/>
        <end position="281"/>
    </location>
</feature>
<dbReference type="RefSeq" id="WP_386766217.1">
    <property type="nucleotide sequence ID" value="NZ_JBHSTI010000008.1"/>
</dbReference>
<feature type="transmembrane region" description="Helical" evidence="1">
    <location>
        <begin position="181"/>
        <end position="205"/>
    </location>
</feature>
<sequence length="289" mass="29300">MSTREALTSTAEQLVAPAPGPGRQALLIAQRALAERSRSLVVWSVGVAAITAVQLAVYPSIATTAAGWQQMLDAWPEAFRAAFDLDAYTTGPGFLNAELFSMIVPLVLVAVALGSAAAATAAEEERGTADLLLALPVARTTVLLAKALAMVVSVVAVAAVAAVTVAVGAPLVDLDVSTAGILAGCAMVTLLALLVGAAGLVLGALTGHRAAVLGGGIGLALTAFLVDALAPMADWLEPWQDASPFAWALRSDPLTSGFAVLDALLLASVALVLTGAAVAVYRRRDIDSR</sequence>
<keyword evidence="3" id="KW-1185">Reference proteome</keyword>
<feature type="transmembrane region" description="Helical" evidence="1">
    <location>
        <begin position="143"/>
        <end position="169"/>
    </location>
</feature>
<keyword evidence="1" id="KW-0812">Transmembrane</keyword>
<dbReference type="PANTHER" id="PTHR37305">
    <property type="entry name" value="INTEGRAL MEMBRANE PROTEIN-RELATED"/>
    <property type="match status" value="1"/>
</dbReference>
<dbReference type="PANTHER" id="PTHR37305:SF1">
    <property type="entry name" value="MEMBRANE PROTEIN"/>
    <property type="match status" value="1"/>
</dbReference>
<evidence type="ECO:0000256" key="1">
    <source>
        <dbReference type="SAM" id="Phobius"/>
    </source>
</evidence>
<dbReference type="Proteomes" id="UP001596138">
    <property type="component" value="Unassembled WGS sequence"/>
</dbReference>
<comment type="caution">
    <text evidence="2">The sequence shown here is derived from an EMBL/GenBank/DDBJ whole genome shotgun (WGS) entry which is preliminary data.</text>
</comment>
<proteinExistence type="predicted"/>
<organism evidence="2 3">
    <name type="scientific">Longivirga aurantiaca</name>
    <dbReference type="NCBI Taxonomy" id="1837743"/>
    <lineage>
        <taxon>Bacteria</taxon>
        <taxon>Bacillati</taxon>
        <taxon>Actinomycetota</taxon>
        <taxon>Actinomycetes</taxon>
        <taxon>Sporichthyales</taxon>
        <taxon>Sporichthyaceae</taxon>
        <taxon>Longivirga</taxon>
    </lineage>
</organism>
<accession>A0ABW1T2X2</accession>
<name>A0ABW1T2X2_9ACTN</name>
<reference evidence="3" key="1">
    <citation type="journal article" date="2019" name="Int. J. Syst. Evol. Microbiol.">
        <title>The Global Catalogue of Microorganisms (GCM) 10K type strain sequencing project: providing services to taxonomists for standard genome sequencing and annotation.</title>
        <authorList>
            <consortium name="The Broad Institute Genomics Platform"/>
            <consortium name="The Broad Institute Genome Sequencing Center for Infectious Disease"/>
            <person name="Wu L."/>
            <person name="Ma J."/>
        </authorList>
    </citation>
    <scope>NUCLEOTIDE SEQUENCE [LARGE SCALE GENOMIC DNA]</scope>
    <source>
        <strain evidence="3">CGMCC 4.7317</strain>
    </source>
</reference>
<dbReference type="Pfam" id="PF12679">
    <property type="entry name" value="ABC2_membrane_2"/>
    <property type="match status" value="1"/>
</dbReference>
<feature type="transmembrane region" description="Helical" evidence="1">
    <location>
        <begin position="99"/>
        <end position="122"/>
    </location>
</feature>
<keyword evidence="1" id="KW-1133">Transmembrane helix</keyword>
<evidence type="ECO:0000313" key="3">
    <source>
        <dbReference type="Proteomes" id="UP001596138"/>
    </source>
</evidence>
<feature type="transmembrane region" description="Helical" evidence="1">
    <location>
        <begin position="40"/>
        <end position="61"/>
    </location>
</feature>
<feature type="transmembrane region" description="Helical" evidence="1">
    <location>
        <begin position="212"/>
        <end position="233"/>
    </location>
</feature>
<dbReference type="EMBL" id="JBHSTI010000008">
    <property type="protein sequence ID" value="MFC6238207.1"/>
    <property type="molecule type" value="Genomic_DNA"/>
</dbReference>
<protein>
    <submittedName>
        <fullName evidence="2">ABC transporter permease subunit</fullName>
    </submittedName>
</protein>
<keyword evidence="1" id="KW-0472">Membrane</keyword>